<evidence type="ECO:0000313" key="3">
    <source>
        <dbReference type="Proteomes" id="UP000799444"/>
    </source>
</evidence>
<keyword evidence="3" id="KW-1185">Reference proteome</keyword>
<comment type="caution">
    <text evidence="2">The sequence shown here is derived from an EMBL/GenBank/DDBJ whole genome shotgun (WGS) entry which is preliminary data.</text>
</comment>
<sequence>MQSAALGGLLALIIGLPVIAITLAIVVYLDMRNQKKHPEKIDWANVYNPRARKYQHPVARLPTIETVACLEKVHKAEEKDSFQ</sequence>
<dbReference type="Proteomes" id="UP000799444">
    <property type="component" value="Unassembled WGS sequence"/>
</dbReference>
<feature type="transmembrane region" description="Helical" evidence="1">
    <location>
        <begin position="6"/>
        <end position="29"/>
    </location>
</feature>
<evidence type="ECO:0000313" key="2">
    <source>
        <dbReference type="EMBL" id="KAF2726667.1"/>
    </source>
</evidence>
<keyword evidence="1" id="KW-0472">Membrane</keyword>
<keyword evidence="1" id="KW-0812">Transmembrane</keyword>
<gene>
    <name evidence="2" type="ORF">EJ04DRAFT_571071</name>
</gene>
<reference evidence="2" key="1">
    <citation type="journal article" date="2020" name="Stud. Mycol.">
        <title>101 Dothideomycetes genomes: a test case for predicting lifestyles and emergence of pathogens.</title>
        <authorList>
            <person name="Haridas S."/>
            <person name="Albert R."/>
            <person name="Binder M."/>
            <person name="Bloem J."/>
            <person name="Labutti K."/>
            <person name="Salamov A."/>
            <person name="Andreopoulos B."/>
            <person name="Baker S."/>
            <person name="Barry K."/>
            <person name="Bills G."/>
            <person name="Bluhm B."/>
            <person name="Cannon C."/>
            <person name="Castanera R."/>
            <person name="Culley D."/>
            <person name="Daum C."/>
            <person name="Ezra D."/>
            <person name="Gonzalez J."/>
            <person name="Henrissat B."/>
            <person name="Kuo A."/>
            <person name="Liang C."/>
            <person name="Lipzen A."/>
            <person name="Lutzoni F."/>
            <person name="Magnuson J."/>
            <person name="Mondo S."/>
            <person name="Nolan M."/>
            <person name="Ohm R."/>
            <person name="Pangilinan J."/>
            <person name="Park H.-J."/>
            <person name="Ramirez L."/>
            <person name="Alfaro M."/>
            <person name="Sun H."/>
            <person name="Tritt A."/>
            <person name="Yoshinaga Y."/>
            <person name="Zwiers L.-H."/>
            <person name="Turgeon B."/>
            <person name="Goodwin S."/>
            <person name="Spatafora J."/>
            <person name="Crous P."/>
            <person name="Grigoriev I."/>
        </authorList>
    </citation>
    <scope>NUCLEOTIDE SEQUENCE</scope>
    <source>
        <strain evidence="2">CBS 125425</strain>
    </source>
</reference>
<keyword evidence="1" id="KW-1133">Transmembrane helix</keyword>
<evidence type="ECO:0000256" key="1">
    <source>
        <dbReference type="SAM" id="Phobius"/>
    </source>
</evidence>
<protein>
    <submittedName>
        <fullName evidence="2">Uncharacterized protein</fullName>
    </submittedName>
</protein>
<dbReference type="AlphaFoldDB" id="A0A9P4QKZ6"/>
<organism evidence="2 3">
    <name type="scientific">Polyplosphaeria fusca</name>
    <dbReference type="NCBI Taxonomy" id="682080"/>
    <lineage>
        <taxon>Eukaryota</taxon>
        <taxon>Fungi</taxon>
        <taxon>Dikarya</taxon>
        <taxon>Ascomycota</taxon>
        <taxon>Pezizomycotina</taxon>
        <taxon>Dothideomycetes</taxon>
        <taxon>Pleosporomycetidae</taxon>
        <taxon>Pleosporales</taxon>
        <taxon>Tetraplosphaeriaceae</taxon>
        <taxon>Polyplosphaeria</taxon>
    </lineage>
</organism>
<dbReference type="EMBL" id="ML996413">
    <property type="protein sequence ID" value="KAF2726667.1"/>
    <property type="molecule type" value="Genomic_DNA"/>
</dbReference>
<proteinExistence type="predicted"/>
<name>A0A9P4QKZ6_9PLEO</name>
<accession>A0A9P4QKZ6</accession>